<dbReference type="PANTHER" id="PTHR10267">
    <property type="entry name" value="DNA POLYMERASE SUBUNIT GAMMA-1"/>
    <property type="match status" value="1"/>
</dbReference>
<feature type="domain" description="DNA-directed DNA polymerase family A palm" evidence="7">
    <location>
        <begin position="687"/>
        <end position="924"/>
    </location>
</feature>
<name>A0A507EHF0_9FUNG</name>
<feature type="region of interest" description="Disordered" evidence="6">
    <location>
        <begin position="1"/>
        <end position="20"/>
    </location>
</feature>
<dbReference type="EC" id="2.7.7.7" evidence="1"/>
<gene>
    <name evidence="8" type="primary">PHI246</name>
    <name evidence="8" type="ORF">PhCBS80983_g00246</name>
</gene>
<reference evidence="8 9" key="1">
    <citation type="journal article" date="2019" name="Sci. Rep.">
        <title>Comparative genomics of chytrid fungi reveal insights into the obligate biotrophic and pathogenic lifestyle of Synchytrium endobioticum.</title>
        <authorList>
            <person name="van de Vossenberg B.T.L.H."/>
            <person name="Warris S."/>
            <person name="Nguyen H.D.T."/>
            <person name="van Gent-Pelzer M.P.E."/>
            <person name="Joly D.L."/>
            <person name="van de Geest H.C."/>
            <person name="Bonants P.J.M."/>
            <person name="Smith D.S."/>
            <person name="Levesque C.A."/>
            <person name="van der Lee T.A.J."/>
        </authorList>
    </citation>
    <scope>NUCLEOTIDE SEQUENCE [LARGE SCALE GENOMIC DNA]</scope>
    <source>
        <strain evidence="8 9">CBS 809.83</strain>
    </source>
</reference>
<evidence type="ECO:0000256" key="1">
    <source>
        <dbReference type="ARBA" id="ARBA00012417"/>
    </source>
</evidence>
<organism evidence="8 9">
    <name type="scientific">Powellomyces hirtus</name>
    <dbReference type="NCBI Taxonomy" id="109895"/>
    <lineage>
        <taxon>Eukaryota</taxon>
        <taxon>Fungi</taxon>
        <taxon>Fungi incertae sedis</taxon>
        <taxon>Chytridiomycota</taxon>
        <taxon>Chytridiomycota incertae sedis</taxon>
        <taxon>Chytridiomycetes</taxon>
        <taxon>Spizellomycetales</taxon>
        <taxon>Powellomycetaceae</taxon>
        <taxon>Powellomyces</taxon>
    </lineage>
</organism>
<keyword evidence="4 8" id="KW-0239">DNA-directed DNA polymerase</keyword>
<keyword evidence="3" id="KW-0548">Nucleotidyltransferase</keyword>
<evidence type="ECO:0000256" key="4">
    <source>
        <dbReference type="ARBA" id="ARBA00022932"/>
    </source>
</evidence>
<feature type="region of interest" description="Disordered" evidence="6">
    <location>
        <begin position="1156"/>
        <end position="1241"/>
    </location>
</feature>
<evidence type="ECO:0000256" key="5">
    <source>
        <dbReference type="ARBA" id="ARBA00031966"/>
    </source>
</evidence>
<dbReference type="SMART" id="SM00482">
    <property type="entry name" value="POLAc"/>
    <property type="match status" value="1"/>
</dbReference>
<keyword evidence="9" id="KW-1185">Reference proteome</keyword>
<sequence>MISKDLHKQLFPSERVPGPSLLQEEKAKEHLTQWDLLGKTLDALPDVQVDIPNLAGKSILEHFQVLGGEQAGFHLEKAREMAECELPPRPTSWQTGKSAEGWVRYDTRNPTARPQVVEAPSDDALVFDTEVLYKLSDYPVMAAAVSKDYWYSWIAPGLFSHSESQPFLPSKLISLGDPDQVRVVIGHHIAYDRARVREEYRLRPTQLGFIDTMSIHSAVGGLSSQQRPAWLKKKKKDQEEKECPAEVQKSTSSSPDVENMEREDVGSHNSLEKVANGNMTSSFPDVENMEGKDVSSLNSLKKADVNWEDVSSLNSLEKVANLYLGHSLDKSTRDHFATTDVQTILDNFQSLMTYCANDVAATHELFRALLPRFLDKCPHPASFAGMLHMGKGYLPISSDWNDYISQSESKYNEFQSDISQRLATLAESALAKGKDGSWKTDPWLSNLDWEVPAVRMTKPKVKKNGFVTEPARPYRNQRGGDGKPNWYLDLVDKLDKKLWITLSKRITPYLLRLKWKNFPVYWTKSFGWTFVVPKDEQYKLNDNSLRFSSIEQEASRETPYDSRASHDKDHVYYRIPHPGGAGKNCGSPLSKSYISAFENGTLTSQYEAAKHILTLNAQCTYWTSAKQRVLSQFKCWGKDIPEQNVTAANGREYGVILPQSIVMGTVTRRAVEATWMTAANAKKNRIGSELKAQVQAPAGYKIVGADVDSEELWIASLLGDAQFKMHGATAIGFMTLQGTKTQGTDLHTVTGKILGISRDSAKIFNYGRIYGAGLKYAIQLLLQHSPGMDKADAEEKANELYAKTKGQRSTVKNMWQRPGSARRLTPIWHGGSESFMFNQLEKIAVSETPTTPVLGCVIPNSLMPKYVKDKYMTSRVNWAVQSSGVDYLHLLLVSMDYLMRRLHIDGRFMVSIHDEVRYLVKEEQSMLVAFCLQIANLWVRTAFSASVGIHDVPASAAFFSSVDIDHCLRKEVDMDCLTPSNTKPVNVGQSVDVYTVVKEIERWKEENGISDMWGEELLSIAELTCQQTPVPAPAINTPLDDSGSSSERDVDRSTQAAKDIIDVYDAIDNVRLDMQMAADPLDLEVHEQKLNSLARRLRKLLEGGSAANNKRKENKQRMQKEEMEPDEATTDRMRGNDSVQGRAMLASTETKSVTAGPLFGATKAGPQSILGTKNAKVRTPESESCPEDLNHHDTSPAVGPKRAKRGKKAPKAAPLNVTPMITNEDGSFTPSILPKRQVAPV</sequence>
<feature type="region of interest" description="Disordered" evidence="6">
    <location>
        <begin position="1101"/>
        <end position="1137"/>
    </location>
</feature>
<evidence type="ECO:0000256" key="6">
    <source>
        <dbReference type="SAM" id="MobiDB-lite"/>
    </source>
</evidence>
<dbReference type="PANTHER" id="PTHR10267:SF0">
    <property type="entry name" value="DNA POLYMERASE SUBUNIT GAMMA-1"/>
    <property type="match status" value="1"/>
</dbReference>
<dbReference type="InterPro" id="IPR041336">
    <property type="entry name" value="DNApol_Exo"/>
</dbReference>
<dbReference type="InterPro" id="IPR019760">
    <property type="entry name" value="DNA-dir_DNA_pol_A_CS"/>
</dbReference>
<dbReference type="InterPro" id="IPR002297">
    <property type="entry name" value="DNA-dir_DNA_pol_A_mt"/>
</dbReference>
<dbReference type="Gene3D" id="1.10.150.20">
    <property type="entry name" value="5' to 3' exonuclease, C-terminal subdomain"/>
    <property type="match status" value="1"/>
</dbReference>
<dbReference type="Gene3D" id="3.30.70.370">
    <property type="match status" value="1"/>
</dbReference>
<dbReference type="Proteomes" id="UP000318582">
    <property type="component" value="Unassembled WGS sequence"/>
</dbReference>
<dbReference type="InterPro" id="IPR012337">
    <property type="entry name" value="RNaseH-like_sf"/>
</dbReference>
<dbReference type="EMBL" id="QEAQ01000002">
    <property type="protein sequence ID" value="TPX62628.1"/>
    <property type="molecule type" value="Genomic_DNA"/>
</dbReference>
<evidence type="ECO:0000313" key="8">
    <source>
        <dbReference type="EMBL" id="TPX62628.1"/>
    </source>
</evidence>
<dbReference type="GO" id="GO:0008408">
    <property type="term" value="F:3'-5' exonuclease activity"/>
    <property type="evidence" value="ECO:0007669"/>
    <property type="project" value="TreeGrafter"/>
</dbReference>
<dbReference type="Pfam" id="PF00476">
    <property type="entry name" value="DNA_pol_A"/>
    <property type="match status" value="1"/>
</dbReference>
<dbReference type="GO" id="GO:0003887">
    <property type="term" value="F:DNA-directed DNA polymerase activity"/>
    <property type="evidence" value="ECO:0007669"/>
    <property type="project" value="UniProtKB-KW"/>
</dbReference>
<dbReference type="AlphaFoldDB" id="A0A507EHF0"/>
<dbReference type="GO" id="GO:0005760">
    <property type="term" value="C:gamma DNA polymerase complex"/>
    <property type="evidence" value="ECO:0007669"/>
    <property type="project" value="InterPro"/>
</dbReference>
<dbReference type="SUPFAM" id="SSF56672">
    <property type="entry name" value="DNA/RNA polymerases"/>
    <property type="match status" value="1"/>
</dbReference>
<evidence type="ECO:0000259" key="7">
    <source>
        <dbReference type="SMART" id="SM00482"/>
    </source>
</evidence>
<dbReference type="GO" id="GO:0003677">
    <property type="term" value="F:DNA binding"/>
    <property type="evidence" value="ECO:0007669"/>
    <property type="project" value="InterPro"/>
</dbReference>
<proteinExistence type="predicted"/>
<dbReference type="FunFam" id="3.30.420.390:FF:000004">
    <property type="entry name" value="DNA polymerase subunit gamma-1, mitochondrial"/>
    <property type="match status" value="1"/>
</dbReference>
<dbReference type="Gene3D" id="3.30.420.390">
    <property type="match status" value="2"/>
</dbReference>
<feature type="compositionally biased region" description="Polar residues" evidence="6">
    <location>
        <begin position="1219"/>
        <end position="1230"/>
    </location>
</feature>
<feature type="region of interest" description="Disordered" evidence="6">
    <location>
        <begin position="226"/>
        <end position="267"/>
    </location>
</feature>
<accession>A0A507EHF0</accession>
<evidence type="ECO:0000256" key="2">
    <source>
        <dbReference type="ARBA" id="ARBA00022679"/>
    </source>
</evidence>
<comment type="caution">
    <text evidence="8">The sequence shown here is derived from an EMBL/GenBank/DDBJ whole genome shotgun (WGS) entry which is preliminary data.</text>
</comment>
<dbReference type="Pfam" id="PF18136">
    <property type="entry name" value="DNApol_Exo"/>
    <property type="match status" value="1"/>
</dbReference>
<dbReference type="PRINTS" id="PR00867">
    <property type="entry name" value="DNAPOLG"/>
</dbReference>
<dbReference type="InterPro" id="IPR001098">
    <property type="entry name" value="DNA-dir_DNA_pol_A_palm_dom"/>
</dbReference>
<protein>
    <recommendedName>
        <fullName evidence="1">DNA-directed DNA polymerase</fullName>
        <ecNumber evidence="1">2.7.7.7</ecNumber>
    </recommendedName>
    <alternativeName>
        <fullName evidence="5">Mitochondrial DNA polymerase catalytic subunit</fullName>
    </alternativeName>
</protein>
<feature type="region of interest" description="Disordered" evidence="6">
    <location>
        <begin position="1030"/>
        <end position="1054"/>
    </location>
</feature>
<dbReference type="PROSITE" id="PS00447">
    <property type="entry name" value="DNA_POLYMERASE_A"/>
    <property type="match status" value="1"/>
</dbReference>
<keyword evidence="2" id="KW-0808">Transferase</keyword>
<dbReference type="SUPFAM" id="SSF53098">
    <property type="entry name" value="Ribonuclease H-like"/>
    <property type="match status" value="1"/>
</dbReference>
<evidence type="ECO:0000313" key="9">
    <source>
        <dbReference type="Proteomes" id="UP000318582"/>
    </source>
</evidence>
<dbReference type="GO" id="GO:0006264">
    <property type="term" value="P:mitochondrial DNA replication"/>
    <property type="evidence" value="ECO:0007669"/>
    <property type="project" value="TreeGrafter"/>
</dbReference>
<feature type="compositionally biased region" description="Basic residues" evidence="6">
    <location>
        <begin position="1201"/>
        <end position="1210"/>
    </location>
</feature>
<evidence type="ECO:0000256" key="3">
    <source>
        <dbReference type="ARBA" id="ARBA00022695"/>
    </source>
</evidence>
<dbReference type="InterPro" id="IPR043502">
    <property type="entry name" value="DNA/RNA_pol_sf"/>
</dbReference>
<dbReference type="STRING" id="109895.A0A507EHF0"/>